<dbReference type="InterPro" id="IPR036412">
    <property type="entry name" value="HAD-like_sf"/>
</dbReference>
<keyword evidence="2" id="KW-0597">Phosphoprotein</keyword>
<dbReference type="SUPFAM" id="SSF56784">
    <property type="entry name" value="HAD-like"/>
    <property type="match status" value="1"/>
</dbReference>
<comment type="caution">
    <text evidence="8">The sequence shown here is derived from an EMBL/GenBank/DDBJ whole genome shotgun (WGS) entry which is preliminary data.</text>
</comment>
<dbReference type="EMBL" id="CAJPIN010007435">
    <property type="protein sequence ID" value="CAG2058495.1"/>
    <property type="molecule type" value="Genomic_DNA"/>
</dbReference>
<evidence type="ECO:0000256" key="6">
    <source>
        <dbReference type="ARBA" id="ARBA00022842"/>
    </source>
</evidence>
<evidence type="ECO:0000256" key="3">
    <source>
        <dbReference type="ARBA" id="ARBA00022723"/>
    </source>
</evidence>
<accession>A0ABN7NW45</accession>
<organism evidence="8 9">
    <name type="scientific">Timema podura</name>
    <name type="common">Walking stick</name>
    <dbReference type="NCBI Taxonomy" id="61482"/>
    <lineage>
        <taxon>Eukaryota</taxon>
        <taxon>Metazoa</taxon>
        <taxon>Ecdysozoa</taxon>
        <taxon>Arthropoda</taxon>
        <taxon>Hexapoda</taxon>
        <taxon>Insecta</taxon>
        <taxon>Pterygota</taxon>
        <taxon>Neoptera</taxon>
        <taxon>Polyneoptera</taxon>
        <taxon>Phasmatodea</taxon>
        <taxon>Timematodea</taxon>
        <taxon>Timematoidea</taxon>
        <taxon>Timematidae</taxon>
        <taxon>Timema</taxon>
    </lineage>
</organism>
<evidence type="ECO:0000256" key="1">
    <source>
        <dbReference type="ARBA" id="ARBA00004141"/>
    </source>
</evidence>
<evidence type="ECO:0000256" key="7">
    <source>
        <dbReference type="ARBA" id="ARBA00022967"/>
    </source>
</evidence>
<reference evidence="8" key="1">
    <citation type="submission" date="2021-03" db="EMBL/GenBank/DDBJ databases">
        <authorList>
            <person name="Tran Van P."/>
        </authorList>
    </citation>
    <scope>NUCLEOTIDE SEQUENCE</scope>
</reference>
<name>A0ABN7NW45_TIMPD</name>
<proteinExistence type="predicted"/>
<keyword evidence="4" id="KW-0547">Nucleotide-binding</keyword>
<evidence type="ECO:0000256" key="4">
    <source>
        <dbReference type="ARBA" id="ARBA00022741"/>
    </source>
</evidence>
<dbReference type="Proteomes" id="UP001153148">
    <property type="component" value="Unassembled WGS sequence"/>
</dbReference>
<protein>
    <submittedName>
        <fullName evidence="8">Uncharacterized protein</fullName>
    </submittedName>
</protein>
<keyword evidence="7" id="KW-1278">Translocase</keyword>
<keyword evidence="3" id="KW-0479">Metal-binding</keyword>
<dbReference type="NCBIfam" id="TIGR01494">
    <property type="entry name" value="ATPase_P-type"/>
    <property type="match status" value="1"/>
</dbReference>
<comment type="subcellular location">
    <subcellularLocation>
        <location evidence="1">Membrane</location>
        <topology evidence="1">Multi-pass membrane protein</topology>
    </subcellularLocation>
</comment>
<sequence>MLTALSVARDCGIVPFGQRVIVASAHPPQFSTPAQLYYMHANNPVTSSDTAGDVQRITNITSITNLEATDFESNNSYTLCSSPNDYFKQAFSRNNPSNYCFVMTGKTWALARTYFPEIIPKLVTRGAVFARMNPDQKQHLVQELQQLGYYVAMCGDGANDCGALKAAHAGISLSDAESSVASPFTSKNPDISCVPEVLKMTWFIITNPHSPSVPNWEKTDQVLFQAYWIWPQPVYCFSLEFNPERLMLASVTYRCFGWPCGLSGGVRALGVLGLRA</sequence>
<dbReference type="Gene3D" id="3.40.50.1000">
    <property type="entry name" value="HAD superfamily/HAD-like"/>
    <property type="match status" value="1"/>
</dbReference>
<dbReference type="InterPro" id="IPR001757">
    <property type="entry name" value="P_typ_ATPase"/>
</dbReference>
<dbReference type="PANTHER" id="PTHR45630">
    <property type="entry name" value="CATION-TRANSPORTING ATPASE-RELATED"/>
    <property type="match status" value="1"/>
</dbReference>
<dbReference type="InterPro" id="IPR006544">
    <property type="entry name" value="P-type_TPase_V"/>
</dbReference>
<dbReference type="InterPro" id="IPR023214">
    <property type="entry name" value="HAD_sf"/>
</dbReference>
<dbReference type="PANTHER" id="PTHR45630:SF8">
    <property type="entry name" value="CATION-TRANSPORTING ATPASE"/>
    <property type="match status" value="1"/>
</dbReference>
<keyword evidence="9" id="KW-1185">Reference proteome</keyword>
<keyword evidence="5" id="KW-0067">ATP-binding</keyword>
<evidence type="ECO:0000313" key="9">
    <source>
        <dbReference type="Proteomes" id="UP001153148"/>
    </source>
</evidence>
<keyword evidence="6" id="KW-0460">Magnesium</keyword>
<evidence type="ECO:0000256" key="2">
    <source>
        <dbReference type="ARBA" id="ARBA00022553"/>
    </source>
</evidence>
<evidence type="ECO:0000313" key="8">
    <source>
        <dbReference type="EMBL" id="CAG2058495.1"/>
    </source>
</evidence>
<evidence type="ECO:0000256" key="5">
    <source>
        <dbReference type="ARBA" id="ARBA00022840"/>
    </source>
</evidence>
<gene>
    <name evidence="8" type="ORF">TPAB3V08_LOCUS5464</name>
</gene>